<organism evidence="2 3">
    <name type="scientific">Anaerovorax odorimutans</name>
    <dbReference type="NCBI Taxonomy" id="109327"/>
    <lineage>
        <taxon>Bacteria</taxon>
        <taxon>Bacillati</taxon>
        <taxon>Bacillota</taxon>
        <taxon>Clostridia</taxon>
        <taxon>Peptostreptococcales</taxon>
        <taxon>Anaerovoracaceae</taxon>
        <taxon>Anaerovorax</taxon>
    </lineage>
</organism>
<feature type="transmembrane region" description="Helical" evidence="1">
    <location>
        <begin position="73"/>
        <end position="93"/>
    </location>
</feature>
<feature type="transmembrane region" description="Helical" evidence="1">
    <location>
        <begin position="105"/>
        <end position="123"/>
    </location>
</feature>
<keyword evidence="1" id="KW-1133">Transmembrane helix</keyword>
<dbReference type="EMBL" id="JANFXK010000002">
    <property type="protein sequence ID" value="MCQ4635800.1"/>
    <property type="molecule type" value="Genomic_DNA"/>
</dbReference>
<feature type="transmembrane region" description="Helical" evidence="1">
    <location>
        <begin position="43"/>
        <end position="61"/>
    </location>
</feature>
<name>A0ABT1RKT3_9FIRM</name>
<sequence length="137" mass="15686">MYYLKRGISLVLLFVVCYWLLRWEAGNDYKIQAGVFTAFAVDWLFHLAAGVCLGGFFCGNIKLKTSRAENVTVFILLTILSLGFGWMLLGLNIEPHYLKVAIYELAPLFQVLLGFWAFLNVYARATAKNQRKEQEHN</sequence>
<dbReference type="Proteomes" id="UP001524502">
    <property type="component" value="Unassembled WGS sequence"/>
</dbReference>
<evidence type="ECO:0000313" key="3">
    <source>
        <dbReference type="Proteomes" id="UP001524502"/>
    </source>
</evidence>
<comment type="caution">
    <text evidence="2">The sequence shown here is derived from an EMBL/GenBank/DDBJ whole genome shotgun (WGS) entry which is preliminary data.</text>
</comment>
<keyword evidence="3" id="KW-1185">Reference proteome</keyword>
<evidence type="ECO:0000256" key="1">
    <source>
        <dbReference type="SAM" id="Phobius"/>
    </source>
</evidence>
<feature type="transmembrane region" description="Helical" evidence="1">
    <location>
        <begin position="7"/>
        <end position="23"/>
    </location>
</feature>
<protein>
    <recommendedName>
        <fullName evidence="4">DUF3021 domain-containing protein</fullName>
    </recommendedName>
</protein>
<dbReference type="RefSeq" id="WP_256130985.1">
    <property type="nucleotide sequence ID" value="NZ_JANFXK010000002.1"/>
</dbReference>
<evidence type="ECO:0008006" key="4">
    <source>
        <dbReference type="Google" id="ProtNLM"/>
    </source>
</evidence>
<keyword evidence="1" id="KW-0812">Transmembrane</keyword>
<keyword evidence="1" id="KW-0472">Membrane</keyword>
<reference evidence="2 3" key="1">
    <citation type="submission" date="2022-06" db="EMBL/GenBank/DDBJ databases">
        <title>Isolation of gut microbiota from human fecal samples.</title>
        <authorList>
            <person name="Pamer E.G."/>
            <person name="Barat B."/>
            <person name="Waligurski E."/>
            <person name="Medina S."/>
            <person name="Paddock L."/>
            <person name="Mostad J."/>
        </authorList>
    </citation>
    <scope>NUCLEOTIDE SEQUENCE [LARGE SCALE GENOMIC DNA]</scope>
    <source>
        <strain evidence="2 3">SL.3.17</strain>
    </source>
</reference>
<proteinExistence type="predicted"/>
<gene>
    <name evidence="2" type="ORF">NE619_03595</name>
</gene>
<evidence type="ECO:0000313" key="2">
    <source>
        <dbReference type="EMBL" id="MCQ4635800.1"/>
    </source>
</evidence>
<accession>A0ABT1RKT3</accession>